<evidence type="ECO:0000313" key="1">
    <source>
        <dbReference type="EMBL" id="VEL38179.1"/>
    </source>
</evidence>
<comment type="caution">
    <text evidence="1">The sequence shown here is derived from an EMBL/GenBank/DDBJ whole genome shotgun (WGS) entry which is preliminary data.</text>
</comment>
<protein>
    <submittedName>
        <fullName evidence="1">Uncharacterized protein</fullName>
    </submittedName>
</protein>
<keyword evidence="2" id="KW-1185">Reference proteome</keyword>
<gene>
    <name evidence="1" type="ORF">PXEA_LOCUS31619</name>
</gene>
<dbReference type="AlphaFoldDB" id="A0A3S5AJ32"/>
<evidence type="ECO:0000313" key="2">
    <source>
        <dbReference type="Proteomes" id="UP000784294"/>
    </source>
</evidence>
<proteinExistence type="predicted"/>
<dbReference type="Proteomes" id="UP000784294">
    <property type="component" value="Unassembled WGS sequence"/>
</dbReference>
<reference evidence="1" key="1">
    <citation type="submission" date="2018-11" db="EMBL/GenBank/DDBJ databases">
        <authorList>
            <consortium name="Pathogen Informatics"/>
        </authorList>
    </citation>
    <scope>NUCLEOTIDE SEQUENCE</scope>
</reference>
<organism evidence="1 2">
    <name type="scientific">Protopolystoma xenopodis</name>
    <dbReference type="NCBI Taxonomy" id="117903"/>
    <lineage>
        <taxon>Eukaryota</taxon>
        <taxon>Metazoa</taxon>
        <taxon>Spiralia</taxon>
        <taxon>Lophotrochozoa</taxon>
        <taxon>Platyhelminthes</taxon>
        <taxon>Monogenea</taxon>
        <taxon>Polyopisthocotylea</taxon>
        <taxon>Polystomatidea</taxon>
        <taxon>Polystomatidae</taxon>
        <taxon>Protopolystoma</taxon>
    </lineage>
</organism>
<sequence length="296" mass="33237">MSQLSLFSLFSPRGDHAVIQSALEIYRKSLKFVKQQQYHHRFQPNVLGQLSFTTSLPSPPSLNKPSTHPNLIGLRIHQSCPRLDWFVSFLYAPAYRRGFGPGPAKWPSPLPCRSINMCRRRPEDSGGGVEARVCNRRTEVTEFCPGQQRTDCTVVRLELLLCFSTRQISAFLVLPFARPSAKACLPLKTGPGCLSFVDFLFGTAPIEVLKTIKEAFRVYGRDGCLLSSPLYSNLPSSVKRRFSMSLHSPLIAYPLGYSISEGDFLSNPLTIHSFPSCRPTLPYFAILLLIWPNRTL</sequence>
<dbReference type="EMBL" id="CAAALY010257135">
    <property type="protein sequence ID" value="VEL38179.1"/>
    <property type="molecule type" value="Genomic_DNA"/>
</dbReference>
<name>A0A3S5AJ32_9PLAT</name>
<accession>A0A3S5AJ32</accession>